<keyword evidence="3" id="KW-1185">Reference proteome</keyword>
<dbReference type="Proteomes" id="UP000544090">
    <property type="component" value="Unassembled WGS sequence"/>
</dbReference>
<reference evidence="2 3" key="1">
    <citation type="submission" date="2020-04" db="EMBL/GenBank/DDBJ databases">
        <title>Arthrobacter sp. nov.</title>
        <authorList>
            <person name="Liu S."/>
        </authorList>
    </citation>
    <scope>NUCLEOTIDE SEQUENCE [LARGE SCALE GENOMIC DNA]</scope>
    <source>
        <strain evidence="2 3">E918</strain>
    </source>
</reference>
<keyword evidence="1" id="KW-0472">Membrane</keyword>
<evidence type="ECO:0000313" key="3">
    <source>
        <dbReference type="Proteomes" id="UP000544090"/>
    </source>
</evidence>
<organism evidence="2 3">
    <name type="scientific">Arthrobacter mobilis</name>
    <dbReference type="NCBI Taxonomy" id="2724944"/>
    <lineage>
        <taxon>Bacteria</taxon>
        <taxon>Bacillati</taxon>
        <taxon>Actinomycetota</taxon>
        <taxon>Actinomycetes</taxon>
        <taxon>Micrococcales</taxon>
        <taxon>Micrococcaceae</taxon>
        <taxon>Arthrobacter</taxon>
    </lineage>
</organism>
<feature type="transmembrane region" description="Helical" evidence="1">
    <location>
        <begin position="67"/>
        <end position="87"/>
    </location>
</feature>
<feature type="transmembrane region" description="Helical" evidence="1">
    <location>
        <begin position="12"/>
        <end position="33"/>
    </location>
</feature>
<sequence length="111" mass="12584">MSLKLPDKGQWAFIGLVMCLVTYYTGSVAVYFLNGKTPLYIWKNFDSMLLWRIITESNIRTDIRLTAIPSLLSGMVSSLIVPVFIIWQLNKTDVALYGDAKFASDNDLRKS</sequence>
<accession>A0A7X6K888</accession>
<name>A0A7X6K888_9MICC</name>
<keyword evidence="1" id="KW-1133">Transmembrane helix</keyword>
<dbReference type="AlphaFoldDB" id="A0A7X6K888"/>
<evidence type="ECO:0000313" key="2">
    <source>
        <dbReference type="EMBL" id="NKX56951.1"/>
    </source>
</evidence>
<protein>
    <submittedName>
        <fullName evidence="2">Conjugal transfer protein TraG</fullName>
    </submittedName>
</protein>
<evidence type="ECO:0000256" key="1">
    <source>
        <dbReference type="SAM" id="Phobius"/>
    </source>
</evidence>
<dbReference type="EMBL" id="JAAZSQ010000094">
    <property type="protein sequence ID" value="NKX56951.1"/>
    <property type="molecule type" value="Genomic_DNA"/>
</dbReference>
<comment type="caution">
    <text evidence="2">The sequence shown here is derived from an EMBL/GenBank/DDBJ whole genome shotgun (WGS) entry which is preliminary data.</text>
</comment>
<gene>
    <name evidence="2" type="ORF">HGG74_21035</name>
</gene>
<keyword evidence="1" id="KW-0812">Transmembrane</keyword>
<feature type="non-terminal residue" evidence="2">
    <location>
        <position position="111"/>
    </location>
</feature>
<proteinExistence type="predicted"/>